<comment type="caution">
    <text evidence="1">The sequence shown here is derived from an EMBL/GenBank/DDBJ whole genome shotgun (WGS) entry which is preliminary data.</text>
</comment>
<dbReference type="NCBIfam" id="TIGR02436">
    <property type="entry name" value="four helix bundle protein"/>
    <property type="match status" value="1"/>
</dbReference>
<dbReference type="Proteomes" id="UP000664317">
    <property type="component" value="Unassembled WGS sequence"/>
</dbReference>
<dbReference type="Gene3D" id="1.20.1440.60">
    <property type="entry name" value="23S rRNA-intervening sequence"/>
    <property type="match status" value="1"/>
</dbReference>
<dbReference type="SUPFAM" id="SSF158446">
    <property type="entry name" value="IVS-encoded protein-like"/>
    <property type="match status" value="1"/>
</dbReference>
<accession>A0ABS3BZD5</accession>
<evidence type="ECO:0000313" key="1">
    <source>
        <dbReference type="EMBL" id="MBN7809771.1"/>
    </source>
</evidence>
<dbReference type="EMBL" id="JAFKCT010000001">
    <property type="protein sequence ID" value="MBN7809771.1"/>
    <property type="molecule type" value="Genomic_DNA"/>
</dbReference>
<gene>
    <name evidence="1" type="ORF">J0A68_02300</name>
</gene>
<reference evidence="1 2" key="1">
    <citation type="submission" date="2021-03" db="EMBL/GenBank/DDBJ databases">
        <title>novel species isolated from a fishpond in China.</title>
        <authorList>
            <person name="Lu H."/>
            <person name="Cai Z."/>
        </authorList>
    </citation>
    <scope>NUCLEOTIDE SEQUENCE [LARGE SCALE GENOMIC DNA]</scope>
    <source>
        <strain evidence="1 2">H41</strain>
    </source>
</reference>
<dbReference type="PANTHER" id="PTHR38471">
    <property type="entry name" value="FOUR HELIX BUNDLE PROTEIN"/>
    <property type="match status" value="1"/>
</dbReference>
<organism evidence="1 2">
    <name type="scientific">Algoriphagus oliviformis</name>
    <dbReference type="NCBI Taxonomy" id="2811231"/>
    <lineage>
        <taxon>Bacteria</taxon>
        <taxon>Pseudomonadati</taxon>
        <taxon>Bacteroidota</taxon>
        <taxon>Cytophagia</taxon>
        <taxon>Cytophagales</taxon>
        <taxon>Cyclobacteriaceae</taxon>
        <taxon>Algoriphagus</taxon>
    </lineage>
</organism>
<evidence type="ECO:0000313" key="2">
    <source>
        <dbReference type="Proteomes" id="UP000664317"/>
    </source>
</evidence>
<dbReference type="Pfam" id="PF05635">
    <property type="entry name" value="23S_rRNA_IVP"/>
    <property type="match status" value="1"/>
</dbReference>
<keyword evidence="2" id="KW-1185">Reference proteome</keyword>
<sequence length="120" mass="13810">MHNYKELIVWKRAIKLCAQVYKLTANFPSEERFGLISQMRRASVSVPSNIAEGGGRRTDREFAHFLGIAHGSICELETQIYVCVELEITDFEKTDFITSEITEIQKMLYALILKIESKNH</sequence>
<dbReference type="InterPro" id="IPR012657">
    <property type="entry name" value="23S_rRNA-intervening_sequence"/>
</dbReference>
<dbReference type="CDD" id="cd16377">
    <property type="entry name" value="23S_rRNA_IVP_like"/>
    <property type="match status" value="1"/>
</dbReference>
<proteinExistence type="predicted"/>
<protein>
    <submittedName>
        <fullName evidence="1">Four helix bundle protein</fullName>
    </submittedName>
</protein>
<dbReference type="NCBIfam" id="NF008911">
    <property type="entry name" value="PRK12275.1-2"/>
    <property type="match status" value="1"/>
</dbReference>
<dbReference type="InterPro" id="IPR036583">
    <property type="entry name" value="23S_rRNA_IVS_sf"/>
</dbReference>
<dbReference type="RefSeq" id="WP_206576570.1">
    <property type="nucleotide sequence ID" value="NZ_JAFKCT010000001.1"/>
</dbReference>
<dbReference type="PANTHER" id="PTHR38471:SF2">
    <property type="entry name" value="FOUR HELIX BUNDLE PROTEIN"/>
    <property type="match status" value="1"/>
</dbReference>
<name>A0ABS3BZD5_9BACT</name>